<feature type="domain" description="MoxR-vWA-beta-propeller ternary system" evidence="1">
    <location>
        <begin position="5"/>
        <end position="107"/>
    </location>
</feature>
<protein>
    <recommendedName>
        <fullName evidence="1">MoxR-vWA-beta-propeller ternary system domain-containing protein</fullName>
    </recommendedName>
</protein>
<name>A0A7J5DX52_NOCSI</name>
<dbReference type="EMBL" id="WBVM01000001">
    <property type="protein sequence ID" value="KAB2810458.1"/>
    <property type="molecule type" value="Genomic_DNA"/>
</dbReference>
<dbReference type="AlphaFoldDB" id="A0A7J5DX52"/>
<dbReference type="InterPro" id="IPR045548">
    <property type="entry name" value="bpX5"/>
</dbReference>
<organism evidence="2 3">
    <name type="scientific">Nocardioides simplex</name>
    <name type="common">Arthrobacter simplex</name>
    <dbReference type="NCBI Taxonomy" id="2045"/>
    <lineage>
        <taxon>Bacteria</taxon>
        <taxon>Bacillati</taxon>
        <taxon>Actinomycetota</taxon>
        <taxon>Actinomycetes</taxon>
        <taxon>Propionibacteriales</taxon>
        <taxon>Nocardioidaceae</taxon>
        <taxon>Pimelobacter</taxon>
    </lineage>
</organism>
<dbReference type="Pfam" id="PF19921">
    <property type="entry name" value="bpX5"/>
    <property type="match status" value="1"/>
</dbReference>
<evidence type="ECO:0000313" key="3">
    <source>
        <dbReference type="Proteomes" id="UP000449906"/>
    </source>
</evidence>
<sequence>MTVTLTWHPLDPPRPPVAVLATGTAATALAAATARSRERGLPLRAAAADDDLLVLGPADALPWVDDATYLGEEAGLLLPTTLAPNVPPDLLRHAVRAVVPTGATAVLPGRILGFTASDGPVDLAWLRTWAAVPVR</sequence>
<proteinExistence type="predicted"/>
<comment type="caution">
    <text evidence="2">The sequence shown here is derived from an EMBL/GenBank/DDBJ whole genome shotgun (WGS) entry which is preliminary data.</text>
</comment>
<dbReference type="RefSeq" id="WP_151577675.1">
    <property type="nucleotide sequence ID" value="NZ_WBVM01000001.1"/>
</dbReference>
<accession>A0A7J5DX52</accession>
<reference evidence="2 3" key="1">
    <citation type="submission" date="2019-09" db="EMBL/GenBank/DDBJ databases">
        <title>Pimelobacter sp. isolated from Paulinella.</title>
        <authorList>
            <person name="Jeong S.E."/>
        </authorList>
    </citation>
    <scope>NUCLEOTIDE SEQUENCE [LARGE SCALE GENOMIC DNA]</scope>
    <source>
        <strain evidence="2 3">Pch-N</strain>
    </source>
</reference>
<dbReference type="Proteomes" id="UP000449906">
    <property type="component" value="Unassembled WGS sequence"/>
</dbReference>
<evidence type="ECO:0000259" key="1">
    <source>
        <dbReference type="Pfam" id="PF19921"/>
    </source>
</evidence>
<evidence type="ECO:0000313" key="2">
    <source>
        <dbReference type="EMBL" id="KAB2810458.1"/>
    </source>
</evidence>
<gene>
    <name evidence="2" type="ORF">F9L07_00295</name>
</gene>